<dbReference type="AlphaFoldDB" id="A0A0L0N501"/>
<dbReference type="OrthoDB" id="4915202at2759"/>
<evidence type="ECO:0008006" key="3">
    <source>
        <dbReference type="Google" id="ProtNLM"/>
    </source>
</evidence>
<protein>
    <recommendedName>
        <fullName evidence="3">Aminoglycoside phosphotransferase domain-containing protein</fullName>
    </recommendedName>
</protein>
<evidence type="ECO:0000313" key="1">
    <source>
        <dbReference type="EMBL" id="KND89198.1"/>
    </source>
</evidence>
<comment type="caution">
    <text evidence="1">The sequence shown here is derived from an EMBL/GenBank/DDBJ whole genome shotgun (WGS) entry which is preliminary data.</text>
</comment>
<dbReference type="InterPro" id="IPR051678">
    <property type="entry name" value="AGP_Transferase"/>
</dbReference>
<accession>A0A0L0N501</accession>
<evidence type="ECO:0000313" key="2">
    <source>
        <dbReference type="Proteomes" id="UP000036947"/>
    </source>
</evidence>
<proteinExistence type="predicted"/>
<dbReference type="EMBL" id="LFRF01000020">
    <property type="protein sequence ID" value="KND89198.1"/>
    <property type="molecule type" value="Genomic_DNA"/>
</dbReference>
<dbReference type="SUPFAM" id="SSF56112">
    <property type="entry name" value="Protein kinase-like (PK-like)"/>
    <property type="match status" value="1"/>
</dbReference>
<name>A0A0L0N501_TOLOC</name>
<dbReference type="PANTHER" id="PTHR21310">
    <property type="entry name" value="AMINOGLYCOSIDE PHOSPHOTRANSFERASE-RELATED-RELATED"/>
    <property type="match status" value="1"/>
</dbReference>
<gene>
    <name evidence="1" type="ORF">TOPH_06185</name>
</gene>
<organism evidence="1 2">
    <name type="scientific">Tolypocladium ophioglossoides (strain CBS 100239)</name>
    <name type="common">Snaketongue truffleclub</name>
    <name type="synonym">Elaphocordyceps ophioglossoides</name>
    <dbReference type="NCBI Taxonomy" id="1163406"/>
    <lineage>
        <taxon>Eukaryota</taxon>
        <taxon>Fungi</taxon>
        <taxon>Dikarya</taxon>
        <taxon>Ascomycota</taxon>
        <taxon>Pezizomycotina</taxon>
        <taxon>Sordariomycetes</taxon>
        <taxon>Hypocreomycetidae</taxon>
        <taxon>Hypocreales</taxon>
        <taxon>Ophiocordycipitaceae</taxon>
        <taxon>Tolypocladium</taxon>
    </lineage>
</organism>
<reference evidence="1 2" key="1">
    <citation type="journal article" date="2015" name="BMC Genomics">
        <title>The genome of the truffle-parasite Tolypocladium ophioglossoides and the evolution of antifungal peptaibiotics.</title>
        <authorList>
            <person name="Quandt C.A."/>
            <person name="Bushley K.E."/>
            <person name="Spatafora J.W."/>
        </authorList>
    </citation>
    <scope>NUCLEOTIDE SEQUENCE [LARGE SCALE GENOMIC DNA]</scope>
    <source>
        <strain evidence="1 2">CBS 100239</strain>
    </source>
</reference>
<keyword evidence="2" id="KW-1185">Reference proteome</keyword>
<dbReference type="Proteomes" id="UP000036947">
    <property type="component" value="Unassembled WGS sequence"/>
</dbReference>
<dbReference type="InterPro" id="IPR011009">
    <property type="entry name" value="Kinase-like_dom_sf"/>
</dbReference>
<feature type="non-terminal residue" evidence="1">
    <location>
        <position position="450"/>
    </location>
</feature>
<dbReference type="PANTHER" id="PTHR21310:SF15">
    <property type="entry name" value="AMINOGLYCOSIDE PHOSPHOTRANSFERASE DOMAIN-CONTAINING PROTEIN"/>
    <property type="match status" value="1"/>
</dbReference>
<sequence length="450" mass="51355">MGYYRDDWPKMQDSSDFDGRQTLTLARSGRSPFRKEWDVMLLVREIEENLHSQVVEIPFVYHGSNNYGFHIQLSNRPDVIARLARGDVNMPGFSGLSIDAQIPEVKFEAATYELFHSEPGILASRLLYHRIPRQHDGPRLQHPQDITGRRLLVFEKAEGESEVWHDLDQAQRVASLLAQSARIRAALFNYQLPLEFAAAWLRERLFEHKPKSLPLPVAPTREFWVALFTAKINATIRNIGDMIGWESDNETVGPIAAAAKQSLLRLIPLMMPMDNDQTDLYRLVLEHGDFGIHNMSITMDASNEPLVTSVFDWETGCIVPAILSDPLMAVTVDLVADEDAAPSTTLVNSDATPSNREEYMTWARQYIEPLFHHAPEYERAIKAGKDARHLWFALRDWRGEDPEGYFGDLGTWAERRIKELAASNWPLRSTEVKWRLNHQNSEAEGTLRGL</sequence>